<reference evidence="1 2" key="1">
    <citation type="journal article" date="2018" name="Sci. Rep.">
        <title>Comparative genomics provides insights into the lifestyle and reveals functional heterogeneity of dark septate endophytic fungi.</title>
        <authorList>
            <person name="Knapp D.G."/>
            <person name="Nemeth J.B."/>
            <person name="Barry K."/>
            <person name="Hainaut M."/>
            <person name="Henrissat B."/>
            <person name="Johnson J."/>
            <person name="Kuo A."/>
            <person name="Lim J.H.P."/>
            <person name="Lipzen A."/>
            <person name="Nolan M."/>
            <person name="Ohm R.A."/>
            <person name="Tamas L."/>
            <person name="Grigoriev I.V."/>
            <person name="Spatafora J.W."/>
            <person name="Nagy L.G."/>
            <person name="Kovacs G.M."/>
        </authorList>
    </citation>
    <scope>NUCLEOTIDE SEQUENCE [LARGE SCALE GENOMIC DNA]</scope>
    <source>
        <strain evidence="1 2">DSE2036</strain>
    </source>
</reference>
<proteinExistence type="predicted"/>
<organism evidence="1 2">
    <name type="scientific">Periconia macrospinosa</name>
    <dbReference type="NCBI Taxonomy" id="97972"/>
    <lineage>
        <taxon>Eukaryota</taxon>
        <taxon>Fungi</taxon>
        <taxon>Dikarya</taxon>
        <taxon>Ascomycota</taxon>
        <taxon>Pezizomycotina</taxon>
        <taxon>Dothideomycetes</taxon>
        <taxon>Pleosporomycetidae</taxon>
        <taxon>Pleosporales</taxon>
        <taxon>Massarineae</taxon>
        <taxon>Periconiaceae</taxon>
        <taxon>Periconia</taxon>
    </lineage>
</organism>
<keyword evidence="2" id="KW-1185">Reference proteome</keyword>
<sequence length="138" mass="15572">MPSSTTKIDEHDDDWDQLSKALKSLSPERLRLLVKTLCEKHEESFSLACSTLLVNSEDTAQDAGADDSMWEGDEDQAERWVPRFDKNETGWGEVFEEYPWCGKWTCCDEDGDIIGCIRCAHAPADDDADAGEKRARLN</sequence>
<accession>A0A2V1DDJ4</accession>
<evidence type="ECO:0000313" key="2">
    <source>
        <dbReference type="Proteomes" id="UP000244855"/>
    </source>
</evidence>
<name>A0A2V1DDJ4_9PLEO</name>
<dbReference type="EMBL" id="KZ805473">
    <property type="protein sequence ID" value="PVH96152.1"/>
    <property type="molecule type" value="Genomic_DNA"/>
</dbReference>
<dbReference type="AlphaFoldDB" id="A0A2V1DDJ4"/>
<evidence type="ECO:0000313" key="1">
    <source>
        <dbReference type="EMBL" id="PVH96152.1"/>
    </source>
</evidence>
<dbReference type="Proteomes" id="UP000244855">
    <property type="component" value="Unassembled WGS sequence"/>
</dbReference>
<protein>
    <submittedName>
        <fullName evidence="1">Uncharacterized protein</fullName>
    </submittedName>
</protein>
<gene>
    <name evidence="1" type="ORF">DM02DRAFT_659502</name>
</gene>